<dbReference type="InterPro" id="IPR052030">
    <property type="entry name" value="Peptidase_M20/M20A_hydrolases"/>
</dbReference>
<feature type="non-terminal residue" evidence="1">
    <location>
        <position position="1"/>
    </location>
</feature>
<protein>
    <submittedName>
        <fullName evidence="1">Uncharacterized protein</fullName>
    </submittedName>
</protein>
<dbReference type="GO" id="GO:0071713">
    <property type="term" value="F:para-aminobenzoyl-glutamate hydrolase activity"/>
    <property type="evidence" value="ECO:0007669"/>
    <property type="project" value="TreeGrafter"/>
</dbReference>
<dbReference type="AlphaFoldDB" id="A0AAV4S1Q3"/>
<dbReference type="InterPro" id="IPR036264">
    <property type="entry name" value="Bact_exopeptidase_dim_dom"/>
</dbReference>
<dbReference type="GO" id="GO:0016805">
    <property type="term" value="F:dipeptidase activity"/>
    <property type="evidence" value="ECO:0007669"/>
    <property type="project" value="TreeGrafter"/>
</dbReference>
<dbReference type="PANTHER" id="PTHR30575">
    <property type="entry name" value="PEPTIDASE M20"/>
    <property type="match status" value="1"/>
</dbReference>
<keyword evidence="2" id="KW-1185">Reference proteome</keyword>
<dbReference type="Gene3D" id="3.30.70.360">
    <property type="match status" value="1"/>
</dbReference>
<name>A0AAV4S1Q3_CAEEX</name>
<sequence>MWEVTAYFNGEASHATLYPQEGRSALDVAVSAYHSLALLKQHIQPPQMINVFCLLRGPFQEINPQKH</sequence>
<reference evidence="1 2" key="1">
    <citation type="submission" date="2021-06" db="EMBL/GenBank/DDBJ databases">
        <title>Caerostris extrusa draft genome.</title>
        <authorList>
            <person name="Kono N."/>
            <person name="Arakawa K."/>
        </authorList>
    </citation>
    <scope>NUCLEOTIDE SEQUENCE [LARGE SCALE GENOMIC DNA]</scope>
</reference>
<evidence type="ECO:0000313" key="1">
    <source>
        <dbReference type="EMBL" id="GIY27960.1"/>
    </source>
</evidence>
<dbReference type="EMBL" id="BPLR01008885">
    <property type="protein sequence ID" value="GIY27960.1"/>
    <property type="molecule type" value="Genomic_DNA"/>
</dbReference>
<dbReference type="PANTHER" id="PTHR30575:SF0">
    <property type="entry name" value="XAA-ARG DIPEPTIDASE"/>
    <property type="match status" value="1"/>
</dbReference>
<dbReference type="SUPFAM" id="SSF55031">
    <property type="entry name" value="Bacterial exopeptidase dimerisation domain"/>
    <property type="match status" value="1"/>
</dbReference>
<accession>A0AAV4S1Q3</accession>
<dbReference type="GO" id="GO:0005737">
    <property type="term" value="C:cytoplasm"/>
    <property type="evidence" value="ECO:0007669"/>
    <property type="project" value="TreeGrafter"/>
</dbReference>
<dbReference type="GO" id="GO:0046657">
    <property type="term" value="P:folic acid catabolic process"/>
    <property type="evidence" value="ECO:0007669"/>
    <property type="project" value="TreeGrafter"/>
</dbReference>
<comment type="caution">
    <text evidence="1">The sequence shown here is derived from an EMBL/GenBank/DDBJ whole genome shotgun (WGS) entry which is preliminary data.</text>
</comment>
<evidence type="ECO:0000313" key="2">
    <source>
        <dbReference type="Proteomes" id="UP001054945"/>
    </source>
</evidence>
<organism evidence="1 2">
    <name type="scientific">Caerostris extrusa</name>
    <name type="common">Bark spider</name>
    <name type="synonym">Caerostris bankana</name>
    <dbReference type="NCBI Taxonomy" id="172846"/>
    <lineage>
        <taxon>Eukaryota</taxon>
        <taxon>Metazoa</taxon>
        <taxon>Ecdysozoa</taxon>
        <taxon>Arthropoda</taxon>
        <taxon>Chelicerata</taxon>
        <taxon>Arachnida</taxon>
        <taxon>Araneae</taxon>
        <taxon>Araneomorphae</taxon>
        <taxon>Entelegynae</taxon>
        <taxon>Araneoidea</taxon>
        <taxon>Araneidae</taxon>
        <taxon>Caerostris</taxon>
    </lineage>
</organism>
<proteinExistence type="predicted"/>
<gene>
    <name evidence="1" type="ORF">CEXT_408801</name>
</gene>
<dbReference type="Proteomes" id="UP001054945">
    <property type="component" value="Unassembled WGS sequence"/>
</dbReference>